<dbReference type="Gene3D" id="2.60.120.10">
    <property type="entry name" value="Jelly Rolls"/>
    <property type="match status" value="1"/>
</dbReference>
<dbReference type="InterPro" id="IPR014710">
    <property type="entry name" value="RmlC-like_jellyroll"/>
</dbReference>
<keyword evidence="5 8" id="KW-0223">Dioxygenase</keyword>
<evidence type="ECO:0000256" key="1">
    <source>
        <dbReference type="ARBA" id="ARBA00001954"/>
    </source>
</evidence>
<keyword evidence="3" id="KW-0662">Pyridine nucleotide biosynthesis</keyword>
<evidence type="ECO:0000256" key="4">
    <source>
        <dbReference type="ARBA" id="ARBA00022723"/>
    </source>
</evidence>
<dbReference type="CDD" id="cd06123">
    <property type="entry name" value="cupin_HAO"/>
    <property type="match status" value="1"/>
</dbReference>
<evidence type="ECO:0000256" key="5">
    <source>
        <dbReference type="ARBA" id="ARBA00022964"/>
    </source>
</evidence>
<evidence type="ECO:0000313" key="9">
    <source>
        <dbReference type="Proteomes" id="UP000243904"/>
    </source>
</evidence>
<protein>
    <submittedName>
        <fullName evidence="8">3-hydroxyanthranilate 3,4-dioxygenase</fullName>
    </submittedName>
</protein>
<dbReference type="EMBL" id="LT629750">
    <property type="protein sequence ID" value="SDT46240.1"/>
    <property type="molecule type" value="Genomic_DNA"/>
</dbReference>
<evidence type="ECO:0000313" key="8">
    <source>
        <dbReference type="EMBL" id="SDT46240.1"/>
    </source>
</evidence>
<evidence type="ECO:0000256" key="6">
    <source>
        <dbReference type="ARBA" id="ARBA00023002"/>
    </source>
</evidence>
<proteinExistence type="predicted"/>
<keyword evidence="7" id="KW-0408">Iron</keyword>
<name>A0A1H2AJY9_9BRAD</name>
<reference evidence="9" key="1">
    <citation type="submission" date="2016-10" db="EMBL/GenBank/DDBJ databases">
        <authorList>
            <person name="Varghese N."/>
            <person name="Submissions S."/>
        </authorList>
    </citation>
    <scope>NUCLEOTIDE SEQUENCE [LARGE SCALE GENOMIC DNA]</scope>
    <source>
        <strain evidence="9">GAS369</strain>
    </source>
</reference>
<sequence length="177" mass="20280">MKQLPVLELQEIAKELAETGKRVKVLWQEPGSLAFVARGREYRSEFHINGSDEVTYMIKGTMNLHYRTPEGKEEIAVIPEGSTNWMPPNTPHSPRFPPDAFALIVERQRHEGEIDKFQWFCPKCDNFLHEETFVVSDYRADPVSQAYKNFFDNEDARTCKKCGNVMPNALAEAAKTS</sequence>
<keyword evidence="9" id="KW-1185">Reference proteome</keyword>
<accession>A0A1H2AJY9</accession>
<evidence type="ECO:0000256" key="7">
    <source>
        <dbReference type="ARBA" id="ARBA00023004"/>
    </source>
</evidence>
<dbReference type="Proteomes" id="UP000243904">
    <property type="component" value="Chromosome I"/>
</dbReference>
<gene>
    <name evidence="8" type="ORF">SAMN05444158_6227</name>
</gene>
<dbReference type="PANTHER" id="PTHR15497">
    <property type="entry name" value="3-HYDROXYANTHRANILATE 3,4-DIOXYGENASE"/>
    <property type="match status" value="1"/>
</dbReference>
<dbReference type="PANTHER" id="PTHR15497:SF1">
    <property type="entry name" value="3-HYDROXYANTHRANILATE 3,4-DIOXYGENASE"/>
    <property type="match status" value="1"/>
</dbReference>
<dbReference type="InterPro" id="IPR011051">
    <property type="entry name" value="RmlC_Cupin_sf"/>
</dbReference>
<dbReference type="InterPro" id="IPR010329">
    <property type="entry name" value="3hydroanth_dOase"/>
</dbReference>
<evidence type="ECO:0000256" key="3">
    <source>
        <dbReference type="ARBA" id="ARBA00022642"/>
    </source>
</evidence>
<keyword evidence="6" id="KW-0560">Oxidoreductase</keyword>
<dbReference type="GO" id="GO:0019363">
    <property type="term" value="P:pyridine nucleotide biosynthetic process"/>
    <property type="evidence" value="ECO:0007669"/>
    <property type="project" value="UniProtKB-KW"/>
</dbReference>
<comment type="function">
    <text evidence="2">Catalyzes the oxidative ring opening of 3-hydroxyanthranilate to 2-amino-3-carboxymuconate semialdehyde, which spontaneously cyclizes to quinolinate.</text>
</comment>
<comment type="cofactor">
    <cofactor evidence="1">
        <name>Fe(2+)</name>
        <dbReference type="ChEBI" id="CHEBI:29033"/>
    </cofactor>
</comment>
<keyword evidence="4" id="KW-0479">Metal-binding</keyword>
<dbReference type="RefSeq" id="WP_100385929.1">
    <property type="nucleotide sequence ID" value="NZ_LT629750.1"/>
</dbReference>
<evidence type="ECO:0000256" key="2">
    <source>
        <dbReference type="ARBA" id="ARBA00002752"/>
    </source>
</evidence>
<organism evidence="8 9">
    <name type="scientific">Bradyrhizobium canariense</name>
    <dbReference type="NCBI Taxonomy" id="255045"/>
    <lineage>
        <taxon>Bacteria</taxon>
        <taxon>Pseudomonadati</taxon>
        <taxon>Pseudomonadota</taxon>
        <taxon>Alphaproteobacteria</taxon>
        <taxon>Hyphomicrobiales</taxon>
        <taxon>Nitrobacteraceae</taxon>
        <taxon>Bradyrhizobium</taxon>
    </lineage>
</organism>
<dbReference type="AlphaFoldDB" id="A0A1H2AJY9"/>
<dbReference type="SUPFAM" id="SSF51182">
    <property type="entry name" value="RmlC-like cupins"/>
    <property type="match status" value="1"/>
</dbReference>
<dbReference type="GO" id="GO:0005506">
    <property type="term" value="F:iron ion binding"/>
    <property type="evidence" value="ECO:0007669"/>
    <property type="project" value="InterPro"/>
</dbReference>
<dbReference type="Pfam" id="PF06052">
    <property type="entry name" value="3-HAO"/>
    <property type="match status" value="1"/>
</dbReference>
<dbReference type="GO" id="GO:0000334">
    <property type="term" value="F:3-hydroxyanthranilate 3,4-dioxygenase activity"/>
    <property type="evidence" value="ECO:0007669"/>
    <property type="project" value="InterPro"/>
</dbReference>